<accession>A0A4P8YIP7</accession>
<dbReference type="InterPro" id="IPR052516">
    <property type="entry name" value="N-heterocyclic_Hydroxylase"/>
</dbReference>
<dbReference type="EMBL" id="CP040428">
    <property type="protein sequence ID" value="QCT20561.1"/>
    <property type="molecule type" value="Genomic_DNA"/>
</dbReference>
<dbReference type="InterPro" id="IPR012368">
    <property type="entry name" value="OxRdtase_Mopterin-bd_su_IorB"/>
</dbReference>
<dbReference type="SUPFAM" id="SSF54665">
    <property type="entry name" value="CO dehydrogenase molybdoprotein N-domain-like"/>
    <property type="match status" value="1"/>
</dbReference>
<reference evidence="2 3" key="1">
    <citation type="submission" date="2019-05" db="EMBL/GenBank/DDBJ databases">
        <title>Complete genome sequence of Izhakiella calystegiae KSNA2, an endophyte isolated from beach morning glory (Calystegia soldanella).</title>
        <authorList>
            <person name="Jiang L."/>
            <person name="Jeong J.C."/>
            <person name="Kim C.Y."/>
            <person name="Kim D.H."/>
            <person name="Kim S.W."/>
            <person name="Lee j."/>
        </authorList>
    </citation>
    <scope>NUCLEOTIDE SEQUENCE [LARGE SCALE GENOMIC DNA]</scope>
    <source>
        <strain evidence="2 3">KSNA2</strain>
    </source>
</reference>
<dbReference type="OrthoDB" id="9767994at2"/>
<proteinExistence type="predicted"/>
<dbReference type="PANTHER" id="PTHR47495:SF1">
    <property type="entry name" value="BLL3820 PROTEIN"/>
    <property type="match status" value="1"/>
</dbReference>
<dbReference type="SUPFAM" id="SSF56003">
    <property type="entry name" value="Molybdenum cofactor-binding domain"/>
    <property type="match status" value="2"/>
</dbReference>
<name>A0A4P8YIP7_9ENTR</name>
<dbReference type="RefSeq" id="WP_138096435.1">
    <property type="nucleotide sequence ID" value="NZ_CP040428.1"/>
</dbReference>
<dbReference type="KEGG" id="izh:FEM41_13345"/>
<organism evidence="2 3">
    <name type="scientific">Jejubacter calystegiae</name>
    <dbReference type="NCBI Taxonomy" id="2579935"/>
    <lineage>
        <taxon>Bacteria</taxon>
        <taxon>Pseudomonadati</taxon>
        <taxon>Pseudomonadota</taxon>
        <taxon>Gammaproteobacteria</taxon>
        <taxon>Enterobacterales</taxon>
        <taxon>Enterobacteriaceae</taxon>
        <taxon>Jejubacter</taxon>
    </lineage>
</organism>
<evidence type="ECO:0000313" key="2">
    <source>
        <dbReference type="EMBL" id="QCT20561.1"/>
    </source>
</evidence>
<sequence>MALTRRELLKYGAAGTLSLLLPIGIGARAAVVSQAATPPELNEINDWIWVSPDNQVVIGVSQCEVGQGIYTGLASVVAAEMDADWEQVSVRFVTGRDAYRQSSGGEPFPQQFVAASTSMTQFWERTRLAGAQARDLFIRAAARYWQVDAATLRTHKAEVLDDAHRRRVTYGQLIPLTRELTLNPRPHLKNRSEEQQTGMIGTALSRVDTPEKVDGSALFGIDIALPEMLTAVPWMGPSLNGKVGALRNETEIRAMPGVVDLIISRHWSTMNMVKRDPDLSPNTVLVVAKSFWQAKKAAEKLDVAWIYSEKDNFSSQTLNEDNQRALNRNQPIIATDRGDAPGAIAAARASACYHEARYQTEYVTHATLEPCNGTCLVESDRITVWGPFQGQDLTRIVLAKMFGLKPEDVTLNNTLLGGSYGRKYLPDAVMHAATASKATGKPVKVIYPRAIDIRHGYYRPGELAHYQAVLKPDGYPQALRAHCVGHGLFAQLHQHRVEELGGWDETMVECLYNTRYSIPELRVENTLVPQPISLSFLRGVGSVASLFCLESFISELSDKAGIDEYQYRYNLLHEAPEMQRVLKATADAANWSTPLPDNHYRGLAVNIWVARDEAFVSYVALALEIAVNGSDYQVTRAVCGIDCGKVINPNLIRCNIEGGIGFALTGAWYSHLHFEQGGVVESNFDDYGLLQLHEMPEIEVVILESDRPPQGCGEVSTAVVAPALASALRKATGRPWRELPLPRRLSST</sequence>
<feature type="domain" description="Aldehyde oxidase/xanthine dehydrogenase a/b hammerhead" evidence="1">
    <location>
        <begin position="214"/>
        <end position="309"/>
    </location>
</feature>
<gene>
    <name evidence="2" type="ORF">FEM41_13345</name>
</gene>
<dbReference type="SMART" id="SM01008">
    <property type="entry name" value="Ald_Xan_dh_C"/>
    <property type="match status" value="1"/>
</dbReference>
<protein>
    <submittedName>
        <fullName evidence="2">Xanthine dehydrogenase family protein molybdopterin-binding subunit</fullName>
    </submittedName>
</protein>
<dbReference type="Pfam" id="PF02738">
    <property type="entry name" value="MoCoBD_1"/>
    <property type="match status" value="1"/>
</dbReference>
<dbReference type="Gene3D" id="3.90.1170.50">
    <property type="entry name" value="Aldehyde oxidase/xanthine dehydrogenase, a/b hammerhead"/>
    <property type="match status" value="1"/>
</dbReference>
<dbReference type="PIRSF" id="PIRSF036389">
    <property type="entry name" value="IOR_B"/>
    <property type="match status" value="1"/>
</dbReference>
<dbReference type="InterPro" id="IPR046867">
    <property type="entry name" value="AldOxase/xan_DH_MoCoBD2"/>
</dbReference>
<dbReference type="PROSITE" id="PS51318">
    <property type="entry name" value="TAT"/>
    <property type="match status" value="1"/>
</dbReference>
<dbReference type="InterPro" id="IPR037165">
    <property type="entry name" value="AldOxase/xan_DH_Mopterin-bd_sf"/>
</dbReference>
<dbReference type="AlphaFoldDB" id="A0A4P8YIP7"/>
<evidence type="ECO:0000313" key="3">
    <source>
        <dbReference type="Proteomes" id="UP000302163"/>
    </source>
</evidence>
<dbReference type="InterPro" id="IPR036856">
    <property type="entry name" value="Ald_Oxase/Xan_DH_a/b_sf"/>
</dbReference>
<dbReference type="Pfam" id="PF20256">
    <property type="entry name" value="MoCoBD_2"/>
    <property type="match status" value="2"/>
</dbReference>
<dbReference type="InterPro" id="IPR006311">
    <property type="entry name" value="TAT_signal"/>
</dbReference>
<dbReference type="GO" id="GO:0016491">
    <property type="term" value="F:oxidoreductase activity"/>
    <property type="evidence" value="ECO:0007669"/>
    <property type="project" value="InterPro"/>
</dbReference>
<dbReference type="InterPro" id="IPR008274">
    <property type="entry name" value="AldOxase/xan_DH_MoCoBD1"/>
</dbReference>
<evidence type="ECO:0000259" key="1">
    <source>
        <dbReference type="SMART" id="SM01008"/>
    </source>
</evidence>
<dbReference type="Gene3D" id="3.30.365.10">
    <property type="entry name" value="Aldehyde oxidase/xanthine dehydrogenase, molybdopterin binding domain"/>
    <property type="match status" value="4"/>
</dbReference>
<dbReference type="InterPro" id="IPR000674">
    <property type="entry name" value="Ald_Oxase/Xan_DH_a/b"/>
</dbReference>
<dbReference type="PANTHER" id="PTHR47495">
    <property type="entry name" value="ALDEHYDE DEHYDROGENASE"/>
    <property type="match status" value="1"/>
</dbReference>
<dbReference type="Proteomes" id="UP000302163">
    <property type="component" value="Chromosome"/>
</dbReference>
<keyword evidence="3" id="KW-1185">Reference proteome</keyword>